<dbReference type="Proteomes" id="UP000749293">
    <property type="component" value="Unassembled WGS sequence"/>
</dbReference>
<evidence type="ECO:0000313" key="9">
    <source>
        <dbReference type="EMBL" id="KAF4123077.1"/>
    </source>
</evidence>
<keyword evidence="4 8" id="KW-0732">Signal</keyword>
<dbReference type="GO" id="GO:0004185">
    <property type="term" value="F:serine-type carboxypeptidase activity"/>
    <property type="evidence" value="ECO:0007669"/>
    <property type="project" value="InterPro"/>
</dbReference>
<name>A0A9P5D1T1_9HYPO</name>
<dbReference type="EMBL" id="JAANYQ010000007">
    <property type="protein sequence ID" value="KAF4123077.1"/>
    <property type="molecule type" value="Genomic_DNA"/>
</dbReference>
<dbReference type="RefSeq" id="XP_035321729.1">
    <property type="nucleotide sequence ID" value="XM_035468595.1"/>
</dbReference>
<accession>A0A9P5D1T1</accession>
<comment type="similarity">
    <text evidence="1">Belongs to the peptidase S10 family.</text>
</comment>
<protein>
    <submittedName>
        <fullName evidence="9">Serine carboxypeptidase</fullName>
    </submittedName>
</protein>
<dbReference type="PANTHER" id="PTHR11802">
    <property type="entry name" value="SERINE PROTEASE FAMILY S10 SERINE CARBOXYPEPTIDASE"/>
    <property type="match status" value="1"/>
</dbReference>
<keyword evidence="6" id="KW-0325">Glycoprotein</keyword>
<evidence type="ECO:0000256" key="2">
    <source>
        <dbReference type="ARBA" id="ARBA00022645"/>
    </source>
</evidence>
<reference evidence="9" key="1">
    <citation type="submission" date="2020-03" db="EMBL/GenBank/DDBJ databases">
        <title>Site-based positive gene gene selection in Geosmithia morbida across the United States reveals a broad range of putative effectors and factors for local host and environmental adapation.</title>
        <authorList>
            <person name="Onufrak A."/>
            <person name="Murdoch R.W."/>
            <person name="Gazis R."/>
            <person name="Huff M."/>
            <person name="Staton M."/>
            <person name="Klingeman W."/>
            <person name="Hadziabdic D."/>
        </authorList>
    </citation>
    <scope>NUCLEOTIDE SEQUENCE</scope>
    <source>
        <strain evidence="9">1262</strain>
    </source>
</reference>
<feature type="signal peptide" evidence="8">
    <location>
        <begin position="1"/>
        <end position="22"/>
    </location>
</feature>
<sequence length="631" mass="69397">MVKLPTLLASLASLALITPAASQFPPKPSGVKVLRSKFHENVTISYKQPQICEPEEFAKSYSGYVHLPPGLVDDVDGEKQDYPINTFFYFFEARNNPEEAPLAIWLNGGPGGSSMFGLFQENGPCLVNRDSQTTRFNHFAWNTHVNMLYIDQPNQVGFSYDELTNVTVTSTPDQDTVTAPANFSSPSSLGDHGIPPQGLPETNATYRFGTTGSNKVSRTANSTAQAAHALWHFVQTWTSEFPHYGPRDGLINLWTESYGGHYGPGIMRFFQLQNERIDNGTIGPEEHAHHLHLDTLGIINGFMDSAIQGKAYIDFPHNNTYDIQVFDDNLHSELLYNWTRPGGCLEQTRECESRLASFDAASVNRGLVPVRDVCDTASWCEDHVIEAYVSGGQAGWFDVAHPSADPFPDPYLHGYLSQERVLSELGVPVNFSAFSPPVAAGFASTHDSVHGGFLNAIAHLLDSGIKVHLIYGDRDYACNWIGGEAASLAVPYSRRDDFAASPYGPFTTGSGHGGLSGITRQLGNYSFTRVFQAGHMVPSYQPRAAHELFHRATFNLDMGLGIFPVHDGLENDIGSDAVHRWMKNTPPARPEPECYVLYPSSCTPEVWARVIAGEAIIRDYIVVGFQGGDEL</sequence>
<evidence type="ECO:0000256" key="6">
    <source>
        <dbReference type="ARBA" id="ARBA00023180"/>
    </source>
</evidence>
<feature type="region of interest" description="Disordered" evidence="7">
    <location>
        <begin position="171"/>
        <end position="192"/>
    </location>
</feature>
<dbReference type="GO" id="GO:0006508">
    <property type="term" value="P:proteolysis"/>
    <property type="evidence" value="ECO:0007669"/>
    <property type="project" value="UniProtKB-KW"/>
</dbReference>
<gene>
    <name evidence="9" type="ORF">GMORB2_6625</name>
</gene>
<evidence type="ECO:0000256" key="7">
    <source>
        <dbReference type="SAM" id="MobiDB-lite"/>
    </source>
</evidence>
<feature type="chain" id="PRO_5040218240" evidence="8">
    <location>
        <begin position="23"/>
        <end position="631"/>
    </location>
</feature>
<dbReference type="GO" id="GO:0000324">
    <property type="term" value="C:fungal-type vacuole"/>
    <property type="evidence" value="ECO:0007669"/>
    <property type="project" value="TreeGrafter"/>
</dbReference>
<comment type="caution">
    <text evidence="9">The sequence shown here is derived from an EMBL/GenBank/DDBJ whole genome shotgun (WGS) entry which is preliminary data.</text>
</comment>
<evidence type="ECO:0000313" key="10">
    <source>
        <dbReference type="Proteomes" id="UP000749293"/>
    </source>
</evidence>
<evidence type="ECO:0000256" key="5">
    <source>
        <dbReference type="ARBA" id="ARBA00022801"/>
    </source>
</evidence>
<organism evidence="9 10">
    <name type="scientific">Geosmithia morbida</name>
    <dbReference type="NCBI Taxonomy" id="1094350"/>
    <lineage>
        <taxon>Eukaryota</taxon>
        <taxon>Fungi</taxon>
        <taxon>Dikarya</taxon>
        <taxon>Ascomycota</taxon>
        <taxon>Pezizomycotina</taxon>
        <taxon>Sordariomycetes</taxon>
        <taxon>Hypocreomycetidae</taxon>
        <taxon>Hypocreales</taxon>
        <taxon>Bionectriaceae</taxon>
        <taxon>Geosmithia</taxon>
    </lineage>
</organism>
<keyword evidence="3" id="KW-0645">Protease</keyword>
<dbReference type="PANTHER" id="PTHR11802:SF189">
    <property type="entry name" value="CARBOXYPEPTIDASE"/>
    <property type="match status" value="1"/>
</dbReference>
<proteinExistence type="inferred from homology"/>
<evidence type="ECO:0000256" key="3">
    <source>
        <dbReference type="ARBA" id="ARBA00022670"/>
    </source>
</evidence>
<dbReference type="OrthoDB" id="443318at2759"/>
<dbReference type="SUPFAM" id="SSF53474">
    <property type="entry name" value="alpha/beta-Hydrolases"/>
    <property type="match status" value="1"/>
</dbReference>
<dbReference type="Gene3D" id="3.40.50.1820">
    <property type="entry name" value="alpha/beta hydrolase"/>
    <property type="match status" value="1"/>
</dbReference>
<keyword evidence="2 9" id="KW-0121">Carboxypeptidase</keyword>
<evidence type="ECO:0000256" key="1">
    <source>
        <dbReference type="ARBA" id="ARBA00009431"/>
    </source>
</evidence>
<evidence type="ECO:0000256" key="4">
    <source>
        <dbReference type="ARBA" id="ARBA00022729"/>
    </source>
</evidence>
<keyword evidence="5" id="KW-0378">Hydrolase</keyword>
<dbReference type="AlphaFoldDB" id="A0A9P5D1T1"/>
<dbReference type="GeneID" id="55972850"/>
<dbReference type="InterPro" id="IPR029058">
    <property type="entry name" value="AB_hydrolase_fold"/>
</dbReference>
<dbReference type="Pfam" id="PF00450">
    <property type="entry name" value="Peptidase_S10"/>
    <property type="match status" value="1"/>
</dbReference>
<keyword evidence="10" id="KW-1185">Reference proteome</keyword>
<dbReference type="InterPro" id="IPR001563">
    <property type="entry name" value="Peptidase_S10"/>
</dbReference>
<evidence type="ECO:0000256" key="8">
    <source>
        <dbReference type="SAM" id="SignalP"/>
    </source>
</evidence>
<dbReference type="PRINTS" id="PR00724">
    <property type="entry name" value="CRBOXYPTASEC"/>
</dbReference>
<feature type="compositionally biased region" description="Polar residues" evidence="7">
    <location>
        <begin position="171"/>
        <end position="188"/>
    </location>
</feature>